<evidence type="ECO:0000313" key="1">
    <source>
        <dbReference type="EnsemblPlants" id="AVESA.00010b.r2.4CG1330010.1.CDS"/>
    </source>
</evidence>
<reference evidence="1" key="1">
    <citation type="submission" date="2021-05" db="EMBL/GenBank/DDBJ databases">
        <authorList>
            <person name="Scholz U."/>
            <person name="Mascher M."/>
            <person name="Fiebig A."/>
        </authorList>
    </citation>
    <scope>NUCLEOTIDE SEQUENCE [LARGE SCALE GENOMIC DNA]</scope>
</reference>
<name>A0ACD5X576_AVESA</name>
<evidence type="ECO:0000313" key="2">
    <source>
        <dbReference type="Proteomes" id="UP001732700"/>
    </source>
</evidence>
<organism evidence="1 2">
    <name type="scientific">Avena sativa</name>
    <name type="common">Oat</name>
    <dbReference type="NCBI Taxonomy" id="4498"/>
    <lineage>
        <taxon>Eukaryota</taxon>
        <taxon>Viridiplantae</taxon>
        <taxon>Streptophyta</taxon>
        <taxon>Embryophyta</taxon>
        <taxon>Tracheophyta</taxon>
        <taxon>Spermatophyta</taxon>
        <taxon>Magnoliopsida</taxon>
        <taxon>Liliopsida</taxon>
        <taxon>Poales</taxon>
        <taxon>Poaceae</taxon>
        <taxon>BOP clade</taxon>
        <taxon>Pooideae</taxon>
        <taxon>Poodae</taxon>
        <taxon>Poeae</taxon>
        <taxon>Poeae Chloroplast Group 1 (Aveneae type)</taxon>
        <taxon>Aveninae</taxon>
        <taxon>Avena</taxon>
    </lineage>
</organism>
<dbReference type="Proteomes" id="UP001732700">
    <property type="component" value="Chromosome 4C"/>
</dbReference>
<dbReference type="EnsemblPlants" id="AVESA.00010b.r2.4CG1330010.1">
    <property type="protein sequence ID" value="AVESA.00010b.r2.4CG1330010.1.CDS"/>
    <property type="gene ID" value="AVESA.00010b.r2.4CG1330010"/>
</dbReference>
<sequence length="553" mass="58365">MEEGAAASMTGEKRVAVDIPAHVTEPNGHGGAEEKAAAEDLPAPATLSGWPRKTGLYLFVMNIRSVFKLDELGSEVLRIAVPASLALAADPLASLVDTAFIGRLGSVEIAAVGVSIAIFNQVSKVCIYPLVSVTTSFVAEEDAIISKYLEESSSKDLEKASAVHSETSHVPASGHATPECANSCIPTDCTDLSNQVCKRKYIPSVTSALIVGSFLGLVQSVFLIFSAKVVLGIMGVKRDSPMLEPAVRYLTIRSLGAPAVLLSLAMQGVFRGFKDTKTPLYATVVGDATNIILDPILMFVCHMGVTGAAVAHVISQYLITMILVCRLVQQVDVIPPSLKSLNFGRFLGCGFLLLARVVAVTFCVTLASSLAARDGPTIMAAFQICCQLWLATSLLADGLAVAGQAVLASAFAKNDNKKVVAATSRVLQLSIVLGICLTVVLGLFMKFGAGVFTKDAAVIDVIHKGIPFVAGTQTINALAFVFDGINFGASDYTYSAYSMVGVASISIPCLVYLSAHNGFIGIWVALTIYMSLRTIASTWRMGAARGPWAFLRK</sequence>
<accession>A0ACD5X576</accession>
<keyword evidence="2" id="KW-1185">Reference proteome</keyword>
<protein>
    <submittedName>
        <fullName evidence="1">Uncharacterized protein</fullName>
    </submittedName>
</protein>
<proteinExistence type="predicted"/>
<reference evidence="1" key="2">
    <citation type="submission" date="2025-09" db="UniProtKB">
        <authorList>
            <consortium name="EnsemblPlants"/>
        </authorList>
    </citation>
    <scope>IDENTIFICATION</scope>
</reference>